<organism evidence="7 8">
    <name type="scientific">Streptomyces hazeniae</name>
    <dbReference type="NCBI Taxonomy" id="3075538"/>
    <lineage>
        <taxon>Bacteria</taxon>
        <taxon>Bacillati</taxon>
        <taxon>Actinomycetota</taxon>
        <taxon>Actinomycetes</taxon>
        <taxon>Kitasatosporales</taxon>
        <taxon>Streptomycetaceae</taxon>
        <taxon>Streptomyces</taxon>
    </lineage>
</organism>
<evidence type="ECO:0000256" key="3">
    <source>
        <dbReference type="ARBA" id="ARBA00022630"/>
    </source>
</evidence>
<accession>A0ABU2NLN4</accession>
<comment type="cofactor">
    <cofactor evidence="1">
        <name>FAD</name>
        <dbReference type="ChEBI" id="CHEBI:57692"/>
    </cofactor>
</comment>
<evidence type="ECO:0000256" key="2">
    <source>
        <dbReference type="ARBA" id="ARBA00005466"/>
    </source>
</evidence>
<dbReference type="InterPro" id="IPR036318">
    <property type="entry name" value="FAD-bd_PCMH-like_sf"/>
</dbReference>
<evidence type="ECO:0000313" key="7">
    <source>
        <dbReference type="EMBL" id="MDT0377894.1"/>
    </source>
</evidence>
<dbReference type="InterPro" id="IPR006094">
    <property type="entry name" value="Oxid_FAD_bind_N"/>
</dbReference>
<dbReference type="InterPro" id="IPR016167">
    <property type="entry name" value="FAD-bd_PCMH_sub1"/>
</dbReference>
<evidence type="ECO:0000256" key="5">
    <source>
        <dbReference type="ARBA" id="ARBA00023002"/>
    </source>
</evidence>
<comment type="similarity">
    <text evidence="2">Belongs to the oxygen-dependent FAD-linked oxidoreductase family.</text>
</comment>
<evidence type="ECO:0000256" key="1">
    <source>
        <dbReference type="ARBA" id="ARBA00001974"/>
    </source>
</evidence>
<keyword evidence="8" id="KW-1185">Reference proteome</keyword>
<gene>
    <name evidence="7" type="ORF">RM572_03785</name>
</gene>
<dbReference type="Gene3D" id="3.30.43.10">
    <property type="entry name" value="Uridine Diphospho-n-acetylenolpyruvylglucosamine Reductase, domain 2"/>
    <property type="match status" value="1"/>
</dbReference>
<proteinExistence type="inferred from homology"/>
<evidence type="ECO:0000256" key="4">
    <source>
        <dbReference type="ARBA" id="ARBA00022827"/>
    </source>
</evidence>
<dbReference type="PROSITE" id="PS51387">
    <property type="entry name" value="FAD_PCMH"/>
    <property type="match status" value="1"/>
</dbReference>
<sequence length="459" mass="49561">MEHLRAALRGPVTGPEDPAYDGARRIYNAMIDRRPAALVGCADAGDVIAAVNRVRDDGLELAVKGGGHSGPGLCLVDGGVTLDLSPMRWVHVDPAARTARVGGGSLIGDLDHAAGAFGLATPAGIVSTTGVGGLTLGGGHGYLTRKYGLTVDNLLAVDMVLADGSFVTASETEHPDLFWAVRGGGGNFGVATAFTYRLHPVDVVGVALTMWPVERTVEVVKWYREYLPQAPDDVYGFLAVLSVPPAPPFPPEIHGQKMCGIIWCWTGELDRLEETFSVVNEAGPPAFHFTTPMPYPVLQSSFDAVIPPGMQWYWRGSFFDGIPDAAAEVHRRYGEALPTDLSTMHLYPVDGAAGRVGADETPWSYRHAIWSGIFGGVDPDPANAGVVTRWCLDYWEEMQPYSMGGGYVNFAGADEQADRVRATYRDHYDRLAEIKHAYDPYNLFHANQNIRPAPQRLAA</sequence>
<evidence type="ECO:0000313" key="8">
    <source>
        <dbReference type="Proteomes" id="UP001183414"/>
    </source>
</evidence>
<protein>
    <submittedName>
        <fullName evidence="7">FAD-binding oxidoreductase</fullName>
    </submittedName>
</protein>
<dbReference type="Gene3D" id="3.40.462.20">
    <property type="match status" value="1"/>
</dbReference>
<dbReference type="PANTHER" id="PTHR42973:SF39">
    <property type="entry name" value="FAD-BINDING PCMH-TYPE DOMAIN-CONTAINING PROTEIN"/>
    <property type="match status" value="1"/>
</dbReference>
<dbReference type="InterPro" id="IPR016169">
    <property type="entry name" value="FAD-bd_PCMH_sub2"/>
</dbReference>
<dbReference type="InterPro" id="IPR016166">
    <property type="entry name" value="FAD-bd_PCMH"/>
</dbReference>
<evidence type="ECO:0000259" key="6">
    <source>
        <dbReference type="PROSITE" id="PS51387"/>
    </source>
</evidence>
<comment type="caution">
    <text evidence="7">The sequence shown here is derived from an EMBL/GenBank/DDBJ whole genome shotgun (WGS) entry which is preliminary data.</text>
</comment>
<keyword evidence="4" id="KW-0274">FAD</keyword>
<reference evidence="8" key="1">
    <citation type="submission" date="2023-07" db="EMBL/GenBank/DDBJ databases">
        <title>30 novel species of actinomycetes from the DSMZ collection.</title>
        <authorList>
            <person name="Nouioui I."/>
        </authorList>
    </citation>
    <scope>NUCLEOTIDE SEQUENCE [LARGE SCALE GENOMIC DNA]</scope>
    <source>
        <strain evidence="8">DSM 42041</strain>
    </source>
</reference>
<dbReference type="SUPFAM" id="SSF56176">
    <property type="entry name" value="FAD-binding/transporter-associated domain-like"/>
    <property type="match status" value="1"/>
</dbReference>
<dbReference type="Proteomes" id="UP001183414">
    <property type="component" value="Unassembled WGS sequence"/>
</dbReference>
<dbReference type="Pfam" id="PF01565">
    <property type="entry name" value="FAD_binding_4"/>
    <property type="match status" value="1"/>
</dbReference>
<dbReference type="InterPro" id="IPR012951">
    <property type="entry name" value="BBE"/>
</dbReference>
<keyword evidence="3" id="KW-0285">Flavoprotein</keyword>
<dbReference type="InterPro" id="IPR050416">
    <property type="entry name" value="FAD-linked_Oxidoreductase"/>
</dbReference>
<dbReference type="Gene3D" id="3.30.465.10">
    <property type="match status" value="1"/>
</dbReference>
<name>A0ABU2NLN4_9ACTN</name>
<keyword evidence="5" id="KW-0560">Oxidoreductase</keyword>
<dbReference type="Pfam" id="PF08031">
    <property type="entry name" value="BBE"/>
    <property type="match status" value="1"/>
</dbReference>
<feature type="domain" description="FAD-binding PCMH-type" evidence="6">
    <location>
        <begin position="31"/>
        <end position="201"/>
    </location>
</feature>
<dbReference type="PANTHER" id="PTHR42973">
    <property type="entry name" value="BINDING OXIDOREDUCTASE, PUTATIVE (AFU_ORTHOLOGUE AFUA_1G17690)-RELATED"/>
    <property type="match status" value="1"/>
</dbReference>
<dbReference type="RefSeq" id="WP_311671832.1">
    <property type="nucleotide sequence ID" value="NZ_JAVREQ010000001.1"/>
</dbReference>
<dbReference type="EMBL" id="JAVREQ010000001">
    <property type="protein sequence ID" value="MDT0377894.1"/>
    <property type="molecule type" value="Genomic_DNA"/>
</dbReference>
<dbReference type="InterPro" id="IPR006093">
    <property type="entry name" value="Oxy_OxRdtase_FAD_BS"/>
</dbReference>
<dbReference type="PROSITE" id="PS00862">
    <property type="entry name" value="OX2_COVAL_FAD"/>
    <property type="match status" value="1"/>
</dbReference>